<sequence>MPQTEEMKMKNGTRAKKVRSILFKIVGAIILAVVLFLAVVFTVDKISSRSEQKRIEHYGQQVSVDGKNMNVLIQGEGEETVVLLPGYGTAAPALDFKALIEELAPFYKVVVVEPFGYGLSDDTKKERNTANIVSEIHEALQSLNIDRYILMGHSIAGIYGLDYVNKYPDEVIAFAGIDSSVPAQGGMDVEFPTGTFKFLKKSGLARLMLKASGDPYAELPFDDETKKQLNLITLKNLYNSSSMNEMEHIYSNFVAAQNLKFPENLPLILFVQSNNENRKDWLSLHEEQAKESRYGKVIPLEGSHYLHHTRSKEIAEGFKEFMNDISSKVK</sequence>
<dbReference type="Pfam" id="PF00561">
    <property type="entry name" value="Abhydrolase_1"/>
    <property type="match status" value="1"/>
</dbReference>
<evidence type="ECO:0000259" key="2">
    <source>
        <dbReference type="Pfam" id="PF00561"/>
    </source>
</evidence>
<reference evidence="4" key="1">
    <citation type="submission" date="2018-12" db="EMBL/GenBank/DDBJ databases">
        <title>Complete genome sequence of Paenibacillus sp. MBLB1234.</title>
        <authorList>
            <person name="Nam Y.-D."/>
            <person name="Kang J."/>
            <person name="Chung W.-H."/>
            <person name="Park Y.S."/>
        </authorList>
    </citation>
    <scope>NUCLEOTIDE SEQUENCE [LARGE SCALE GENOMIC DNA]</scope>
    <source>
        <strain evidence="4">MBLB1234</strain>
    </source>
</reference>
<keyword evidence="1" id="KW-0812">Transmembrane</keyword>
<name>A0A3Q9I8F7_9BACL</name>
<dbReference type="Proteomes" id="UP000270678">
    <property type="component" value="Chromosome"/>
</dbReference>
<evidence type="ECO:0000313" key="3">
    <source>
        <dbReference type="EMBL" id="AZS15164.1"/>
    </source>
</evidence>
<dbReference type="OrthoDB" id="1817159at2"/>
<proteinExistence type="predicted"/>
<dbReference type="InterPro" id="IPR050266">
    <property type="entry name" value="AB_hydrolase_sf"/>
</dbReference>
<dbReference type="AlphaFoldDB" id="A0A3Q9I8F7"/>
<dbReference type="SUPFAM" id="SSF53474">
    <property type="entry name" value="alpha/beta-Hydrolases"/>
    <property type="match status" value="1"/>
</dbReference>
<accession>A0A3Q9I8F7</accession>
<gene>
    <name evidence="3" type="ORF">EI981_12295</name>
</gene>
<dbReference type="KEGG" id="plut:EI981_12295"/>
<dbReference type="PANTHER" id="PTHR43798">
    <property type="entry name" value="MONOACYLGLYCEROL LIPASE"/>
    <property type="match status" value="1"/>
</dbReference>
<feature type="transmembrane region" description="Helical" evidence="1">
    <location>
        <begin position="21"/>
        <end position="43"/>
    </location>
</feature>
<dbReference type="GO" id="GO:0016787">
    <property type="term" value="F:hydrolase activity"/>
    <property type="evidence" value="ECO:0007669"/>
    <property type="project" value="UniProtKB-KW"/>
</dbReference>
<keyword evidence="3" id="KW-0378">Hydrolase</keyword>
<dbReference type="InterPro" id="IPR029058">
    <property type="entry name" value="AB_hydrolase_fold"/>
</dbReference>
<dbReference type="InterPro" id="IPR000073">
    <property type="entry name" value="AB_hydrolase_1"/>
</dbReference>
<dbReference type="EMBL" id="CP034346">
    <property type="protein sequence ID" value="AZS15164.1"/>
    <property type="molecule type" value="Genomic_DNA"/>
</dbReference>
<organism evidence="3 4">
    <name type="scientific">Paenibacillus lutimineralis</name>
    <dbReference type="NCBI Taxonomy" id="2707005"/>
    <lineage>
        <taxon>Bacteria</taxon>
        <taxon>Bacillati</taxon>
        <taxon>Bacillota</taxon>
        <taxon>Bacilli</taxon>
        <taxon>Bacillales</taxon>
        <taxon>Paenibacillaceae</taxon>
        <taxon>Paenibacillus</taxon>
    </lineage>
</organism>
<evidence type="ECO:0000313" key="4">
    <source>
        <dbReference type="Proteomes" id="UP000270678"/>
    </source>
</evidence>
<evidence type="ECO:0000256" key="1">
    <source>
        <dbReference type="SAM" id="Phobius"/>
    </source>
</evidence>
<dbReference type="Gene3D" id="3.40.50.1820">
    <property type="entry name" value="alpha/beta hydrolase"/>
    <property type="match status" value="1"/>
</dbReference>
<protein>
    <submittedName>
        <fullName evidence="3">Alpha/beta hydrolase</fullName>
    </submittedName>
</protein>
<keyword evidence="1" id="KW-1133">Transmembrane helix</keyword>
<dbReference type="RefSeq" id="WP_126998511.1">
    <property type="nucleotide sequence ID" value="NZ_CP034346.1"/>
</dbReference>
<feature type="domain" description="AB hydrolase-1" evidence="2">
    <location>
        <begin position="80"/>
        <end position="183"/>
    </location>
</feature>
<dbReference type="GO" id="GO:0016020">
    <property type="term" value="C:membrane"/>
    <property type="evidence" value="ECO:0007669"/>
    <property type="project" value="TreeGrafter"/>
</dbReference>
<keyword evidence="1" id="KW-0472">Membrane</keyword>
<keyword evidence="4" id="KW-1185">Reference proteome</keyword>
<dbReference type="PANTHER" id="PTHR43798:SF33">
    <property type="entry name" value="HYDROLASE, PUTATIVE (AFU_ORTHOLOGUE AFUA_2G14860)-RELATED"/>
    <property type="match status" value="1"/>
</dbReference>